<evidence type="ECO:0000313" key="1">
    <source>
        <dbReference type="EMBL" id="UOQ92649.1"/>
    </source>
</evidence>
<dbReference type="EMBL" id="CP095074">
    <property type="protein sequence ID" value="UOQ92649.1"/>
    <property type="molecule type" value="Genomic_DNA"/>
</dbReference>
<organism evidence="1 2">
    <name type="scientific">Halobacillus shinanisalinarum</name>
    <dbReference type="NCBI Taxonomy" id="2932258"/>
    <lineage>
        <taxon>Bacteria</taxon>
        <taxon>Bacillati</taxon>
        <taxon>Bacillota</taxon>
        <taxon>Bacilli</taxon>
        <taxon>Bacillales</taxon>
        <taxon>Bacillaceae</taxon>
        <taxon>Halobacillus</taxon>
    </lineage>
</organism>
<proteinExistence type="predicted"/>
<accession>A0ABY4GX65</accession>
<keyword evidence="2" id="KW-1185">Reference proteome</keyword>
<evidence type="ECO:0000313" key="2">
    <source>
        <dbReference type="Proteomes" id="UP000831880"/>
    </source>
</evidence>
<sequence>MALVLGLDMAPMVQVMAQGLVQGMVTGEAMDIARHTDVRLIIMVRPGKKVICNSRRLGGYFLSLCYNLSILKVQLFRIRKYFLKGA</sequence>
<protein>
    <submittedName>
        <fullName evidence="1">Uncharacterized protein</fullName>
    </submittedName>
</protein>
<name>A0ABY4GX65_9BACI</name>
<dbReference type="RefSeq" id="WP_244752257.1">
    <property type="nucleotide sequence ID" value="NZ_CP095074.1"/>
</dbReference>
<gene>
    <name evidence="1" type="ORF">MUO14_19815</name>
</gene>
<dbReference type="Proteomes" id="UP000831880">
    <property type="component" value="Chromosome"/>
</dbReference>
<reference evidence="1 2" key="1">
    <citation type="submission" date="2022-04" db="EMBL/GenBank/DDBJ databases">
        <title>Halobacillus sp. isolated from saltern.</title>
        <authorList>
            <person name="Won M."/>
            <person name="Lee C.-M."/>
            <person name="Woen H.-Y."/>
            <person name="Kwon S.-W."/>
        </authorList>
    </citation>
    <scope>NUCLEOTIDE SEQUENCE [LARGE SCALE GENOMIC DNA]</scope>
    <source>
        <strain evidence="1 2">SSTM10-2</strain>
    </source>
</reference>